<feature type="transmembrane region" description="Helical" evidence="1">
    <location>
        <begin position="46"/>
        <end position="63"/>
    </location>
</feature>
<organism evidence="2 3">
    <name type="scientific">Halapricum desulfuricans</name>
    <dbReference type="NCBI Taxonomy" id="2841257"/>
    <lineage>
        <taxon>Archaea</taxon>
        <taxon>Methanobacteriati</taxon>
        <taxon>Methanobacteriota</taxon>
        <taxon>Stenosarchaea group</taxon>
        <taxon>Halobacteria</taxon>
        <taxon>Halobacteriales</taxon>
        <taxon>Haloarculaceae</taxon>
        <taxon>Halapricum</taxon>
    </lineage>
</organism>
<keyword evidence="1" id="KW-0812">Transmembrane</keyword>
<dbReference type="AlphaFoldDB" id="A0A897N6M4"/>
<keyword evidence="1" id="KW-1133">Transmembrane helix</keyword>
<proteinExistence type="predicted"/>
<protein>
    <submittedName>
        <fullName evidence="2">Uncharacterized protein</fullName>
    </submittedName>
</protein>
<reference evidence="2 3" key="1">
    <citation type="submission" date="2020-11" db="EMBL/GenBank/DDBJ databases">
        <title>Carbohydrate-dependent, anaerobic sulfur respiration: A novel catabolism in halophilic archaea.</title>
        <authorList>
            <person name="Sorokin D.Y."/>
            <person name="Messina E."/>
            <person name="Smedile F."/>
            <person name="La Cono V."/>
            <person name="Hallsworth J.E."/>
            <person name="Yakimov M.M."/>
        </authorList>
    </citation>
    <scope>NUCLEOTIDE SEQUENCE [LARGE SCALE GENOMIC DNA]</scope>
    <source>
        <strain evidence="2 3">HSR12-2</strain>
    </source>
</reference>
<accession>A0A897N6M4</accession>
<sequence>MIGTNHTYVFPPVWLIPAVTRAAPVWLIPAVTRAESVVSVFVSPRFLGTVALAVWIVALLLGHDVRQHRLQERLPTVVSFEAGPPENVRRQITCTDWYRATSGSIPTILTMSTP</sequence>
<gene>
    <name evidence="2" type="ORF">HSR122_0810</name>
</gene>
<evidence type="ECO:0000313" key="2">
    <source>
        <dbReference type="EMBL" id="QSG08214.1"/>
    </source>
</evidence>
<dbReference type="EMBL" id="CP064788">
    <property type="protein sequence ID" value="QSG08214.1"/>
    <property type="molecule type" value="Genomic_DNA"/>
</dbReference>
<keyword evidence="1" id="KW-0472">Membrane</keyword>
<dbReference type="Proteomes" id="UP000662973">
    <property type="component" value="Chromosome"/>
</dbReference>
<name>A0A897N6M4_9EURY</name>
<evidence type="ECO:0000313" key="3">
    <source>
        <dbReference type="Proteomes" id="UP000662973"/>
    </source>
</evidence>
<evidence type="ECO:0000256" key="1">
    <source>
        <dbReference type="SAM" id="Phobius"/>
    </source>
</evidence>
<keyword evidence="3" id="KW-1185">Reference proteome</keyword>
<dbReference type="KEGG" id="hds:HSR122_0810"/>